<dbReference type="Pfam" id="PF13443">
    <property type="entry name" value="HTH_26"/>
    <property type="match status" value="1"/>
</dbReference>
<dbReference type="EMBL" id="FZMO01000545">
    <property type="protein sequence ID" value="SNQ51654.1"/>
    <property type="molecule type" value="Genomic_DNA"/>
</dbReference>
<dbReference type="Proteomes" id="UP000234331">
    <property type="component" value="Unassembled WGS sequence"/>
</dbReference>
<dbReference type="InterPro" id="IPR010982">
    <property type="entry name" value="Lambda_DNA-bd_dom_sf"/>
</dbReference>
<evidence type="ECO:0000313" key="3">
    <source>
        <dbReference type="EMBL" id="SNQ51654.1"/>
    </source>
</evidence>
<accession>A0A2I2L160</accession>
<gene>
    <name evidence="3" type="ORF">FRACA_780011</name>
</gene>
<dbReference type="SUPFAM" id="SSF47413">
    <property type="entry name" value="lambda repressor-like DNA-binding domains"/>
    <property type="match status" value="1"/>
</dbReference>
<dbReference type="PROSITE" id="PS50943">
    <property type="entry name" value="HTH_CROC1"/>
    <property type="match status" value="1"/>
</dbReference>
<dbReference type="AlphaFoldDB" id="A0A2I2L160"/>
<dbReference type="InterPro" id="IPR001387">
    <property type="entry name" value="Cro/C1-type_HTH"/>
</dbReference>
<feature type="region of interest" description="Disordered" evidence="1">
    <location>
        <begin position="1"/>
        <end position="23"/>
    </location>
</feature>
<dbReference type="Gene3D" id="1.10.260.40">
    <property type="entry name" value="lambda repressor-like DNA-binding domains"/>
    <property type="match status" value="1"/>
</dbReference>
<sequence>MPGMADRPGRVNASENAPDAEGEDWEAVAIAITDRMAARRIGQQELADRAGIAVSTLRLVQHGATRRVRTRTLTAIARALDWPDDHLVRVLTGGTSSADDRDEETAVVGRLILEGVRDIRDDLRALLRRLDDLDRQRSR</sequence>
<evidence type="ECO:0000313" key="4">
    <source>
        <dbReference type="Proteomes" id="UP000234331"/>
    </source>
</evidence>
<protein>
    <recommendedName>
        <fullName evidence="2">HTH cro/C1-type domain-containing protein</fullName>
    </recommendedName>
</protein>
<name>A0A2I2L160_9ACTN</name>
<proteinExistence type="predicted"/>
<feature type="domain" description="HTH cro/C1-type" evidence="2">
    <location>
        <begin position="43"/>
        <end position="87"/>
    </location>
</feature>
<reference evidence="3 4" key="1">
    <citation type="submission" date="2017-06" db="EMBL/GenBank/DDBJ databases">
        <authorList>
            <person name="Kim H.J."/>
            <person name="Triplett B.A."/>
        </authorList>
    </citation>
    <scope>NUCLEOTIDE SEQUENCE [LARGE SCALE GENOMIC DNA]</scope>
    <source>
        <strain evidence="3">FRACA_ARgP5</strain>
    </source>
</reference>
<dbReference type="GO" id="GO:0003677">
    <property type="term" value="F:DNA binding"/>
    <property type="evidence" value="ECO:0007669"/>
    <property type="project" value="InterPro"/>
</dbReference>
<keyword evidence="4" id="KW-1185">Reference proteome</keyword>
<evidence type="ECO:0000256" key="1">
    <source>
        <dbReference type="SAM" id="MobiDB-lite"/>
    </source>
</evidence>
<evidence type="ECO:0000259" key="2">
    <source>
        <dbReference type="PROSITE" id="PS50943"/>
    </source>
</evidence>
<organism evidence="3 4">
    <name type="scientific">Frankia canadensis</name>
    <dbReference type="NCBI Taxonomy" id="1836972"/>
    <lineage>
        <taxon>Bacteria</taxon>
        <taxon>Bacillati</taxon>
        <taxon>Actinomycetota</taxon>
        <taxon>Actinomycetes</taxon>
        <taxon>Frankiales</taxon>
        <taxon>Frankiaceae</taxon>
        <taxon>Frankia</taxon>
    </lineage>
</organism>